<evidence type="ECO:0000256" key="5">
    <source>
        <dbReference type="RuleBase" id="RU362125"/>
    </source>
</evidence>
<reference evidence="9 10" key="1">
    <citation type="journal article" date="2006" name="Appl. Environ. Microbiol.">
        <title>Genome sequence of the chemolithoautotrophic nitrite-oxidizing bacterium Nitrobacter winogradskyi Nb-255.</title>
        <authorList>
            <person name="Starkenburg S.R."/>
            <person name="Chain P.S."/>
            <person name="Sayavedra-Soto L.A."/>
            <person name="Hauser L."/>
            <person name="Land M.L."/>
            <person name="Larimer F.W."/>
            <person name="Malfatti S.A."/>
            <person name="Klotz M.G."/>
            <person name="Bottomley P.J."/>
            <person name="Arp D.J."/>
            <person name="Hickey W.J."/>
        </authorList>
    </citation>
    <scope>NUCLEOTIDE SEQUENCE [LARGE SCALE GENOMIC DNA]</scope>
    <source>
        <strain evidence="10">ATCC 25391 / DSM 10237 / CIP 104748 / NCIMB 11846 / Nb-255</strain>
    </source>
</reference>
<keyword evidence="10" id="KW-1185">Reference proteome</keyword>
<comment type="cofactor">
    <cofactor evidence="1 5">
        <name>FAD</name>
        <dbReference type="ChEBI" id="CHEBI:57692"/>
    </cofactor>
</comment>
<accession>Q3SR26</accession>
<dbReference type="Pfam" id="PF00441">
    <property type="entry name" value="Acyl-CoA_dh_1"/>
    <property type="match status" value="1"/>
</dbReference>
<evidence type="ECO:0000313" key="9">
    <source>
        <dbReference type="EMBL" id="ABA05265.1"/>
    </source>
</evidence>
<dbReference type="InterPro" id="IPR006091">
    <property type="entry name" value="Acyl-CoA_Oxase/DH_mid-dom"/>
</dbReference>
<dbReference type="Gene3D" id="6.10.250.600">
    <property type="match status" value="1"/>
</dbReference>
<dbReference type="PROSITE" id="PS00073">
    <property type="entry name" value="ACYL_COA_DH_2"/>
    <property type="match status" value="1"/>
</dbReference>
<dbReference type="RefSeq" id="WP_011315251.1">
    <property type="nucleotide sequence ID" value="NC_007406.1"/>
</dbReference>
<name>Q3SR26_NITWN</name>
<evidence type="ECO:0000256" key="2">
    <source>
        <dbReference type="ARBA" id="ARBA00009347"/>
    </source>
</evidence>
<dbReference type="SUPFAM" id="SSF47203">
    <property type="entry name" value="Acyl-CoA dehydrogenase C-terminal domain-like"/>
    <property type="match status" value="1"/>
</dbReference>
<dbReference type="InterPro" id="IPR041504">
    <property type="entry name" value="AidB_N"/>
</dbReference>
<dbReference type="EMBL" id="CP000115">
    <property type="protein sequence ID" value="ABA05265.1"/>
    <property type="molecule type" value="Genomic_DNA"/>
</dbReference>
<dbReference type="Proteomes" id="UP000002531">
    <property type="component" value="Chromosome"/>
</dbReference>
<dbReference type="PANTHER" id="PTHR42707">
    <property type="entry name" value="ACYL-COA DEHYDROGENASE"/>
    <property type="match status" value="1"/>
</dbReference>
<feature type="domain" description="Acyl-CoA oxidase/dehydrogenase middle" evidence="7">
    <location>
        <begin position="186"/>
        <end position="276"/>
    </location>
</feature>
<organism evidence="9 10">
    <name type="scientific">Nitrobacter winogradskyi (strain ATCC 25391 / DSM 10237 / CIP 104748 / NCIMB 11846 / Nb-255)</name>
    <dbReference type="NCBI Taxonomy" id="323098"/>
    <lineage>
        <taxon>Bacteria</taxon>
        <taxon>Pseudomonadati</taxon>
        <taxon>Pseudomonadota</taxon>
        <taxon>Alphaproteobacteria</taxon>
        <taxon>Hyphomicrobiales</taxon>
        <taxon>Nitrobacteraceae</taxon>
        <taxon>Nitrobacter</taxon>
    </lineage>
</organism>
<evidence type="ECO:0000313" key="10">
    <source>
        <dbReference type="Proteomes" id="UP000002531"/>
    </source>
</evidence>
<dbReference type="Gene3D" id="2.40.110.20">
    <property type="match status" value="1"/>
</dbReference>
<dbReference type="GO" id="GO:0008470">
    <property type="term" value="F:3-methylbutanoyl-CoA dehydrogenase activity"/>
    <property type="evidence" value="ECO:0007669"/>
    <property type="project" value="UniProtKB-EC"/>
</dbReference>
<keyword evidence="5 9" id="KW-0560">Oxidoreductase</keyword>
<dbReference type="InterPro" id="IPR009075">
    <property type="entry name" value="AcylCo_DH/oxidase_C"/>
</dbReference>
<dbReference type="Pfam" id="PF18158">
    <property type="entry name" value="AidB_N"/>
    <property type="match status" value="1"/>
</dbReference>
<keyword evidence="3 5" id="KW-0285">Flavoprotein</keyword>
<evidence type="ECO:0000256" key="3">
    <source>
        <dbReference type="ARBA" id="ARBA00022630"/>
    </source>
</evidence>
<proteinExistence type="inferred from homology"/>
<feature type="domain" description="Acyl-CoA dehydrogenase/oxidase C-terminal" evidence="6">
    <location>
        <begin position="288"/>
        <end position="443"/>
    </location>
</feature>
<sequence>MTQPFRTHEVLNQSPPFEDVDLFTLDRPLAEAVAANGGAAARDDMKAFGKHWGSSAMAARGRLANENPPKPRLFDARGNRRDEVEFHPSYHELMAHSAHAGLHNSTWTADGRPAAGAAEVVRAAKFYMAAQVETGHLCPITMTRASVATLAAQPDLLAETMPVIATRSYDPLFAPWRTKRGMTLGMGMTEKQGGTDVRANQTRAVRDGDAYRVTGHKWFMSAPMCDAFLVLAQAEGGLTCFFMPRFRPDGSVNAIHLQRLKDKLGNRSNASAEVEFIEAYARRVGEEGKGIRAILQMVQLTRQDCAIASAGLMRSGLAHALHHARHRSVFRKRLVDQPLMQAVLADMALQVEASVALVMRLCRAFDEAPSDQKAAVWMRLLTPAVKYWICKSAPGFLYEAMECLGGNGYVEEGILARHYREAPVNAIWEGSGNVICLDVLRSLARDGDAAVAVLDDLAADTRDLPGGAEAGSFLARTVRRPDGERAARQAVETLAQLAAAAALSRTAPDQAALFAATRLGCPHGSLFGTAEMSVAQSRDLLERALP</sequence>
<dbReference type="PANTHER" id="PTHR42707:SF3">
    <property type="entry name" value="ACYL-COA DEHYDROGENASE AIDB-RELATED"/>
    <property type="match status" value="1"/>
</dbReference>
<dbReference type="AlphaFoldDB" id="Q3SR26"/>
<dbReference type="InterPro" id="IPR036250">
    <property type="entry name" value="AcylCo_DH-like_C"/>
</dbReference>
<dbReference type="InterPro" id="IPR006089">
    <property type="entry name" value="Acyl-CoA_DH_CS"/>
</dbReference>
<dbReference type="PROSITE" id="PS00072">
    <property type="entry name" value="ACYL_COA_DH_1"/>
    <property type="match status" value="1"/>
</dbReference>
<comment type="similarity">
    <text evidence="2 5">Belongs to the acyl-CoA dehydrogenase family.</text>
</comment>
<dbReference type="STRING" id="323098.Nwi_2006"/>
<keyword evidence="4 5" id="KW-0274">FAD</keyword>
<dbReference type="Pfam" id="PF02770">
    <property type="entry name" value="Acyl-CoA_dh_M"/>
    <property type="match status" value="1"/>
</dbReference>
<dbReference type="EC" id="1.3.8.4" evidence="9"/>
<dbReference type="OrthoDB" id="9771038at2"/>
<feature type="domain" description="Adaptive response protein AidB N-terminal" evidence="8">
    <location>
        <begin position="12"/>
        <end position="171"/>
    </location>
</feature>
<dbReference type="Gene3D" id="1.20.140.10">
    <property type="entry name" value="Butyryl-CoA Dehydrogenase, subunit A, domain 3"/>
    <property type="match status" value="1"/>
</dbReference>
<evidence type="ECO:0000256" key="4">
    <source>
        <dbReference type="ARBA" id="ARBA00022827"/>
    </source>
</evidence>
<evidence type="ECO:0000259" key="6">
    <source>
        <dbReference type="Pfam" id="PF00441"/>
    </source>
</evidence>
<evidence type="ECO:0000259" key="7">
    <source>
        <dbReference type="Pfam" id="PF02770"/>
    </source>
</evidence>
<dbReference type="SUPFAM" id="SSF56645">
    <property type="entry name" value="Acyl-CoA dehydrogenase NM domain-like"/>
    <property type="match status" value="1"/>
</dbReference>
<evidence type="ECO:0000259" key="8">
    <source>
        <dbReference type="Pfam" id="PF18158"/>
    </source>
</evidence>
<evidence type="ECO:0000256" key="1">
    <source>
        <dbReference type="ARBA" id="ARBA00001974"/>
    </source>
</evidence>
<dbReference type="InterPro" id="IPR009100">
    <property type="entry name" value="AcylCoA_DH/oxidase_NM_dom_sf"/>
</dbReference>
<protein>
    <submittedName>
        <fullName evidence="9">Acyl-CoA dehydrogenase</fullName>
        <ecNumber evidence="9">1.3.8.4</ecNumber>
    </submittedName>
</protein>
<dbReference type="KEGG" id="nwi:Nwi_2006"/>
<dbReference type="HOGENOM" id="CLU_016513_0_0_5"/>
<dbReference type="InterPro" id="IPR052904">
    <property type="entry name" value="Acyl-CoA_dehydrogenase-like"/>
</dbReference>
<dbReference type="eggNOG" id="COG1960">
    <property type="taxonomic scope" value="Bacteria"/>
</dbReference>
<gene>
    <name evidence="9" type="ordered locus">Nwi_2006</name>
</gene>